<reference evidence="2" key="2">
    <citation type="submission" date="2020-09" db="EMBL/GenBank/DDBJ databases">
        <authorList>
            <person name="Sun Q."/>
            <person name="Zhou Y."/>
        </authorList>
    </citation>
    <scope>NUCLEOTIDE SEQUENCE</scope>
    <source>
        <strain evidence="2">CGMCC 4.7110</strain>
    </source>
</reference>
<evidence type="ECO:0000256" key="1">
    <source>
        <dbReference type="SAM" id="MobiDB-lite"/>
    </source>
</evidence>
<protein>
    <submittedName>
        <fullName evidence="2">Uncharacterized protein</fullName>
    </submittedName>
</protein>
<keyword evidence="3" id="KW-1185">Reference proteome</keyword>
<evidence type="ECO:0000313" key="2">
    <source>
        <dbReference type="EMBL" id="GGN23370.1"/>
    </source>
</evidence>
<dbReference type="RefSeq" id="WP_189265562.1">
    <property type="nucleotide sequence ID" value="NZ_BMML01000013.1"/>
</dbReference>
<sequence>MGRTGDAGRKTLDAACSLILTLELSDRTEARRVVTGRDRHPRRRDRGDVTVAV</sequence>
<dbReference type="EMBL" id="BMML01000013">
    <property type="protein sequence ID" value="GGN23370.1"/>
    <property type="molecule type" value="Genomic_DNA"/>
</dbReference>
<dbReference type="AlphaFoldDB" id="A0A918CTM1"/>
<evidence type="ECO:0000313" key="3">
    <source>
        <dbReference type="Proteomes" id="UP000653411"/>
    </source>
</evidence>
<organism evidence="2 3">
    <name type="scientific">Streptomyces fuscichromogenes</name>
    <dbReference type="NCBI Taxonomy" id="1324013"/>
    <lineage>
        <taxon>Bacteria</taxon>
        <taxon>Bacillati</taxon>
        <taxon>Actinomycetota</taxon>
        <taxon>Actinomycetes</taxon>
        <taxon>Kitasatosporales</taxon>
        <taxon>Streptomycetaceae</taxon>
        <taxon>Streptomyces</taxon>
    </lineage>
</organism>
<name>A0A918CTM1_9ACTN</name>
<comment type="caution">
    <text evidence="2">The sequence shown here is derived from an EMBL/GenBank/DDBJ whole genome shotgun (WGS) entry which is preliminary data.</text>
</comment>
<proteinExistence type="predicted"/>
<reference evidence="2" key="1">
    <citation type="journal article" date="2014" name="Int. J. Syst. Evol. Microbiol.">
        <title>Complete genome sequence of Corynebacterium casei LMG S-19264T (=DSM 44701T), isolated from a smear-ripened cheese.</title>
        <authorList>
            <consortium name="US DOE Joint Genome Institute (JGI-PGF)"/>
            <person name="Walter F."/>
            <person name="Albersmeier A."/>
            <person name="Kalinowski J."/>
            <person name="Ruckert C."/>
        </authorList>
    </citation>
    <scope>NUCLEOTIDE SEQUENCE</scope>
    <source>
        <strain evidence="2">CGMCC 4.7110</strain>
    </source>
</reference>
<gene>
    <name evidence="2" type="ORF">GCM10011578_055620</name>
</gene>
<feature type="region of interest" description="Disordered" evidence="1">
    <location>
        <begin position="31"/>
        <end position="53"/>
    </location>
</feature>
<accession>A0A918CTM1</accession>
<dbReference type="Proteomes" id="UP000653411">
    <property type="component" value="Unassembled WGS sequence"/>
</dbReference>